<dbReference type="Gene3D" id="3.10.450.50">
    <property type="match status" value="1"/>
</dbReference>
<dbReference type="SUPFAM" id="SSF54427">
    <property type="entry name" value="NTF2-like"/>
    <property type="match status" value="1"/>
</dbReference>
<reference evidence="1 2" key="1">
    <citation type="submission" date="2011-10" db="EMBL/GenBank/DDBJ databases">
        <authorList>
            <person name="Genoscope - CEA"/>
        </authorList>
    </citation>
    <scope>NUCLEOTIDE SEQUENCE [LARGE SCALE GENOMIC DNA]</scope>
    <source>
        <strain evidence="1 2">RCC 1105</strain>
    </source>
</reference>
<dbReference type="KEGG" id="bpg:Bathy05g03620"/>
<proteinExistence type="predicted"/>
<name>K8EW87_9CHLO</name>
<evidence type="ECO:0000313" key="1">
    <source>
        <dbReference type="EMBL" id="CCO16740.1"/>
    </source>
</evidence>
<dbReference type="GeneID" id="19015865"/>
<evidence type="ECO:0008006" key="3">
    <source>
        <dbReference type="Google" id="ProtNLM"/>
    </source>
</evidence>
<evidence type="ECO:0000313" key="2">
    <source>
        <dbReference type="Proteomes" id="UP000198341"/>
    </source>
</evidence>
<dbReference type="Proteomes" id="UP000198341">
    <property type="component" value="Chromosome 5"/>
</dbReference>
<organism evidence="1 2">
    <name type="scientific">Bathycoccus prasinos</name>
    <dbReference type="NCBI Taxonomy" id="41875"/>
    <lineage>
        <taxon>Eukaryota</taxon>
        <taxon>Viridiplantae</taxon>
        <taxon>Chlorophyta</taxon>
        <taxon>Mamiellophyceae</taxon>
        <taxon>Mamiellales</taxon>
        <taxon>Bathycoccaceae</taxon>
        <taxon>Bathycoccus</taxon>
    </lineage>
</organism>
<gene>
    <name evidence="1" type="ORF">Bathy05g03620</name>
</gene>
<dbReference type="RefSeq" id="XP_007513182.1">
    <property type="nucleotide sequence ID" value="XM_007513120.1"/>
</dbReference>
<sequence>MSTIQTTFSGICCIDHRNHRNSMLNHHRVGAKAKKMKKRRKVCSRRDDDDFGEGKNIDMMEETKSEAAAMMAVAMMMTTTMTMVNDHNPFFVAFAETKFLPIPETSVPLTSTCGNFSKERLDIARQILICNQESGAKNWKQACLSHYSANVEYTDGPGLTRVVGRDNMRQYLKNQFDFSRQWLSVTDEVCDADKYVAEWNLSMDLGIGSFRDLPGVTVLKFMEDGSDLVKYHRDYLPDGNIVERQPVVGNLVKFQRETYSRCMASKEGCVGLLGGPGK</sequence>
<keyword evidence="2" id="KW-1185">Reference proteome</keyword>
<accession>K8EW87</accession>
<dbReference type="AlphaFoldDB" id="K8EW87"/>
<dbReference type="InterPro" id="IPR032710">
    <property type="entry name" value="NTF2-like_dom_sf"/>
</dbReference>
<dbReference type="OrthoDB" id="495453at2759"/>
<dbReference type="EMBL" id="FO082274">
    <property type="protein sequence ID" value="CCO16740.1"/>
    <property type="molecule type" value="Genomic_DNA"/>
</dbReference>
<protein>
    <recommendedName>
        <fullName evidence="3">SnoaL-like domain-containing protein</fullName>
    </recommendedName>
</protein>